<evidence type="ECO:0000256" key="1">
    <source>
        <dbReference type="SAM" id="MobiDB-lite"/>
    </source>
</evidence>
<name>A0A6H5H8N5_9HEMI</name>
<accession>A0A6H5H8N5</accession>
<dbReference type="EMBL" id="CADCXU010025328">
    <property type="protein sequence ID" value="CAB0012362.1"/>
    <property type="molecule type" value="Genomic_DNA"/>
</dbReference>
<keyword evidence="3" id="KW-1185">Reference proteome</keyword>
<evidence type="ECO:0000313" key="2">
    <source>
        <dbReference type="EMBL" id="CAB0012362.1"/>
    </source>
</evidence>
<protein>
    <submittedName>
        <fullName evidence="2">Uncharacterized protein</fullName>
    </submittedName>
</protein>
<dbReference type="AlphaFoldDB" id="A0A6H5H8N5"/>
<gene>
    <name evidence="2" type="ORF">NTEN_LOCUS17108</name>
</gene>
<dbReference type="Proteomes" id="UP000479000">
    <property type="component" value="Unassembled WGS sequence"/>
</dbReference>
<proteinExistence type="predicted"/>
<reference evidence="2 3" key="1">
    <citation type="submission" date="2020-02" db="EMBL/GenBank/DDBJ databases">
        <authorList>
            <person name="Ferguson B K."/>
        </authorList>
    </citation>
    <scope>NUCLEOTIDE SEQUENCE [LARGE SCALE GENOMIC DNA]</scope>
</reference>
<feature type="compositionally biased region" description="Basic and acidic residues" evidence="1">
    <location>
        <begin position="54"/>
        <end position="66"/>
    </location>
</feature>
<evidence type="ECO:0000313" key="3">
    <source>
        <dbReference type="Proteomes" id="UP000479000"/>
    </source>
</evidence>
<organism evidence="2 3">
    <name type="scientific">Nesidiocoris tenuis</name>
    <dbReference type="NCBI Taxonomy" id="355587"/>
    <lineage>
        <taxon>Eukaryota</taxon>
        <taxon>Metazoa</taxon>
        <taxon>Ecdysozoa</taxon>
        <taxon>Arthropoda</taxon>
        <taxon>Hexapoda</taxon>
        <taxon>Insecta</taxon>
        <taxon>Pterygota</taxon>
        <taxon>Neoptera</taxon>
        <taxon>Paraneoptera</taxon>
        <taxon>Hemiptera</taxon>
        <taxon>Heteroptera</taxon>
        <taxon>Panheteroptera</taxon>
        <taxon>Cimicomorpha</taxon>
        <taxon>Miridae</taxon>
        <taxon>Dicyphina</taxon>
        <taxon>Nesidiocoris</taxon>
    </lineage>
</organism>
<sequence length="84" mass="9366">MDVRPCHRIRRLPFTCSAVGARNRSREGTRVSDREILSVSEVNDVLQMMDGFLDKSARPERPHPGEDGGESELKLCYGGAGQYT</sequence>
<feature type="non-terminal residue" evidence="2">
    <location>
        <position position="84"/>
    </location>
</feature>
<feature type="region of interest" description="Disordered" evidence="1">
    <location>
        <begin position="54"/>
        <end position="84"/>
    </location>
</feature>